<dbReference type="InterPro" id="IPR039422">
    <property type="entry name" value="MarR/SlyA-like"/>
</dbReference>
<comment type="caution">
    <text evidence="2">The sequence shown here is derived from an EMBL/GenBank/DDBJ whole genome shotgun (WGS) entry which is preliminary data.</text>
</comment>
<dbReference type="Proteomes" id="UP000824037">
    <property type="component" value="Unassembled WGS sequence"/>
</dbReference>
<reference evidence="2" key="1">
    <citation type="journal article" date="2021" name="PeerJ">
        <title>Extensive microbial diversity within the chicken gut microbiome revealed by metagenomics and culture.</title>
        <authorList>
            <person name="Gilroy R."/>
            <person name="Ravi A."/>
            <person name="Getino M."/>
            <person name="Pursley I."/>
            <person name="Horton D.L."/>
            <person name="Alikhan N.F."/>
            <person name="Baker D."/>
            <person name="Gharbi K."/>
            <person name="Hall N."/>
            <person name="Watson M."/>
            <person name="Adriaenssens E.M."/>
            <person name="Foster-Nyarko E."/>
            <person name="Jarju S."/>
            <person name="Secka A."/>
            <person name="Antonio M."/>
            <person name="Oren A."/>
            <person name="Chaudhuri R.R."/>
            <person name="La Ragione R."/>
            <person name="Hildebrand F."/>
            <person name="Pallen M.J."/>
        </authorList>
    </citation>
    <scope>NUCLEOTIDE SEQUENCE</scope>
    <source>
        <strain evidence="2">ChiGjej4B4-7305</strain>
    </source>
</reference>
<dbReference type="Pfam" id="PF12802">
    <property type="entry name" value="MarR_2"/>
    <property type="match status" value="1"/>
</dbReference>
<evidence type="ECO:0000259" key="1">
    <source>
        <dbReference type="PROSITE" id="PS50995"/>
    </source>
</evidence>
<dbReference type="GO" id="GO:0003700">
    <property type="term" value="F:DNA-binding transcription factor activity"/>
    <property type="evidence" value="ECO:0007669"/>
    <property type="project" value="InterPro"/>
</dbReference>
<dbReference type="Gene3D" id="1.10.10.10">
    <property type="entry name" value="Winged helix-like DNA-binding domain superfamily/Winged helix DNA-binding domain"/>
    <property type="match status" value="1"/>
</dbReference>
<proteinExistence type="predicted"/>
<dbReference type="PROSITE" id="PS50995">
    <property type="entry name" value="HTH_MARR_2"/>
    <property type="match status" value="1"/>
</dbReference>
<dbReference type="EMBL" id="DXBY01000089">
    <property type="protein sequence ID" value="HIZ35237.1"/>
    <property type="molecule type" value="Genomic_DNA"/>
</dbReference>
<feature type="domain" description="HTH marR-type" evidence="1">
    <location>
        <begin position="22"/>
        <end position="155"/>
    </location>
</feature>
<dbReference type="InterPro" id="IPR036388">
    <property type="entry name" value="WH-like_DNA-bd_sf"/>
</dbReference>
<dbReference type="PANTHER" id="PTHR33164:SF43">
    <property type="entry name" value="HTH-TYPE TRANSCRIPTIONAL REPRESSOR YETL"/>
    <property type="match status" value="1"/>
</dbReference>
<gene>
    <name evidence="2" type="ORF">H9815_05630</name>
</gene>
<dbReference type="GO" id="GO:0006950">
    <property type="term" value="P:response to stress"/>
    <property type="evidence" value="ECO:0007669"/>
    <property type="project" value="TreeGrafter"/>
</dbReference>
<dbReference type="AlphaFoldDB" id="A0A9D2EDD9"/>
<dbReference type="SMART" id="SM00347">
    <property type="entry name" value="HTH_MARR"/>
    <property type="match status" value="1"/>
</dbReference>
<reference evidence="2" key="2">
    <citation type="submission" date="2021-04" db="EMBL/GenBank/DDBJ databases">
        <authorList>
            <person name="Gilroy R."/>
        </authorList>
    </citation>
    <scope>NUCLEOTIDE SEQUENCE</scope>
    <source>
        <strain evidence="2">ChiGjej4B4-7305</strain>
    </source>
</reference>
<dbReference type="SUPFAM" id="SSF46785">
    <property type="entry name" value="Winged helix' DNA-binding domain"/>
    <property type="match status" value="1"/>
</dbReference>
<dbReference type="InterPro" id="IPR000835">
    <property type="entry name" value="HTH_MarR-typ"/>
</dbReference>
<protein>
    <submittedName>
        <fullName evidence="2">MarR family transcriptional regulator</fullName>
    </submittedName>
</protein>
<sequence>MVPTSASAPPYWYPDDQGVVPMLEALRAFRRADQEMRARISAGMQMNLTDLQALQLVIAAENNGEPITPRTLAHELHISTASTTKLLDRLTASGHLERRPHPHDRRSLVVLATEHAHQEVRERLAAMHARMAEIAGDVPAHARTAVVQFLHAMAHQLDREGEVAPLRPDPRLDRN</sequence>
<name>A0A9D2EDD9_9MICO</name>
<dbReference type="PANTHER" id="PTHR33164">
    <property type="entry name" value="TRANSCRIPTIONAL REGULATOR, MARR FAMILY"/>
    <property type="match status" value="1"/>
</dbReference>
<accession>A0A9D2EDD9</accession>
<evidence type="ECO:0000313" key="2">
    <source>
        <dbReference type="EMBL" id="HIZ35237.1"/>
    </source>
</evidence>
<dbReference type="InterPro" id="IPR036390">
    <property type="entry name" value="WH_DNA-bd_sf"/>
</dbReference>
<evidence type="ECO:0000313" key="3">
    <source>
        <dbReference type="Proteomes" id="UP000824037"/>
    </source>
</evidence>
<organism evidence="2 3">
    <name type="scientific">Candidatus Ruania gallistercoris</name>
    <dbReference type="NCBI Taxonomy" id="2838746"/>
    <lineage>
        <taxon>Bacteria</taxon>
        <taxon>Bacillati</taxon>
        <taxon>Actinomycetota</taxon>
        <taxon>Actinomycetes</taxon>
        <taxon>Micrococcales</taxon>
        <taxon>Ruaniaceae</taxon>
        <taxon>Ruania</taxon>
    </lineage>
</organism>